<dbReference type="PANTHER" id="PTHR42776">
    <property type="entry name" value="SERINE PEPTIDASE S9 FAMILY MEMBER"/>
    <property type="match status" value="1"/>
</dbReference>
<evidence type="ECO:0000313" key="4">
    <source>
        <dbReference type="EMBL" id="KAL3802100.1"/>
    </source>
</evidence>
<dbReference type="EMBL" id="JABMIG020000022">
    <property type="protein sequence ID" value="KAL3802100.1"/>
    <property type="molecule type" value="Genomic_DNA"/>
</dbReference>
<dbReference type="GO" id="GO:0008233">
    <property type="term" value="F:peptidase activity"/>
    <property type="evidence" value="ECO:0007669"/>
    <property type="project" value="UniProtKB-ARBA"/>
</dbReference>
<dbReference type="SUPFAM" id="SSF53474">
    <property type="entry name" value="alpha/beta-Hydrolases"/>
    <property type="match status" value="1"/>
</dbReference>
<dbReference type="Pfam" id="PF00326">
    <property type="entry name" value="Peptidase_S9"/>
    <property type="match status" value="2"/>
</dbReference>
<organism evidence="4 5">
    <name type="scientific">Cyclotella cryptica</name>
    <dbReference type="NCBI Taxonomy" id="29204"/>
    <lineage>
        <taxon>Eukaryota</taxon>
        <taxon>Sar</taxon>
        <taxon>Stramenopiles</taxon>
        <taxon>Ochrophyta</taxon>
        <taxon>Bacillariophyta</taxon>
        <taxon>Coscinodiscophyceae</taxon>
        <taxon>Thalassiosirophycidae</taxon>
        <taxon>Stephanodiscales</taxon>
        <taxon>Stephanodiscaceae</taxon>
        <taxon>Cyclotella</taxon>
    </lineage>
</organism>
<evidence type="ECO:0000256" key="1">
    <source>
        <dbReference type="ARBA" id="ARBA00022801"/>
    </source>
</evidence>
<dbReference type="InterPro" id="IPR001375">
    <property type="entry name" value="Peptidase_S9_cat"/>
</dbReference>
<evidence type="ECO:0000259" key="3">
    <source>
        <dbReference type="Pfam" id="PF00326"/>
    </source>
</evidence>
<name>A0ABD3QPE4_9STRA</name>
<evidence type="ECO:0000256" key="2">
    <source>
        <dbReference type="SAM" id="SignalP"/>
    </source>
</evidence>
<dbReference type="SUPFAM" id="SSF82171">
    <property type="entry name" value="DPP6 N-terminal domain-like"/>
    <property type="match status" value="1"/>
</dbReference>
<dbReference type="Proteomes" id="UP001516023">
    <property type="component" value="Unassembled WGS sequence"/>
</dbReference>
<feature type="chain" id="PRO_5044818381" description="Peptidase S9 prolyl oligopeptidase catalytic domain-containing protein" evidence="2">
    <location>
        <begin position="24"/>
        <end position="752"/>
    </location>
</feature>
<proteinExistence type="predicted"/>
<dbReference type="Gene3D" id="2.120.10.30">
    <property type="entry name" value="TolB, C-terminal domain"/>
    <property type="match status" value="1"/>
</dbReference>
<dbReference type="Gene3D" id="3.40.50.1820">
    <property type="entry name" value="alpha/beta hydrolase"/>
    <property type="match status" value="1"/>
</dbReference>
<dbReference type="InterPro" id="IPR011042">
    <property type="entry name" value="6-blade_b-propeller_TolB-like"/>
</dbReference>
<gene>
    <name evidence="4" type="ORF">HJC23_010856</name>
</gene>
<keyword evidence="1" id="KW-0378">Hydrolase</keyword>
<feature type="signal peptide" evidence="2">
    <location>
        <begin position="1"/>
        <end position="23"/>
    </location>
</feature>
<sequence length="752" mass="84569">MHASMMRMASLAVIAFLPMCSVGFSTGFSHKPHLIHNRPKQYPAGQRLTSLCERTTSEELIPLKILFGNPENTSPMLSPDGKYLAYLAPSPMGVMNIYIRDLAHSTLGNDNSNTATDGVAAWDKSQDRMITNEPKRGIRSATWAYDNTTIFYMQDCDGDENFHLFAVNVTQTPSEEGIPRARDLTPGENVKAQNIITNYRYPYEILVGTNERNPKVFDMYRCFYHTGEKYLDTLNPGDVIGWKTEDTTFEIRAATVRNEADSSTTIRLRKSADLIAREEEAEWRDVFHFPYGEEGGLIDFCPDQKTAYLTSSLGRETTALLKVDVDTGATLEEIYSNEKCNVGGITLDKDSKALRALSYNYARTERIFYDKELEQDYEFLKANGPTDAEVSVVSRTQDESKWIVSYFQSDGPTSYAIYDKPMQAITHLFVTNPKLLEYKFAPMEDVRIRARDGLELVGYLTKAVTEGPSPLILLVHGGPWARDYWGFDARCQWFANRGYATLKVNFRGSTGYGKTFLHKGDKQWGVGDMQHDLTDAVNWAIEQGIADKDNICIYGGSYGGYACLAGLTFTPDLYKCGVDIVGKYYICESMKTMFKVSWSQFHVYVDLGPSNIKTLLDSVPSYWAPLRNGMLIKIGDVDKDSDFNEKISPLFHVDKIRAPLLIGHGANDPRVKQAEADQIAFSMIEKGIPVEYVLYPDEGHGFSRPENRIDFNARTDQFLAKHLAGGRAEEFIEIEGSTATFPLLKKSEEVSS</sequence>
<dbReference type="AlphaFoldDB" id="A0ABD3QPE4"/>
<keyword evidence="5" id="KW-1185">Reference proteome</keyword>
<accession>A0ABD3QPE4</accession>
<feature type="domain" description="Peptidase S9 prolyl oligopeptidase catalytic" evidence="3">
    <location>
        <begin position="485"/>
        <end position="598"/>
    </location>
</feature>
<evidence type="ECO:0000313" key="5">
    <source>
        <dbReference type="Proteomes" id="UP001516023"/>
    </source>
</evidence>
<feature type="domain" description="Peptidase S9 prolyl oligopeptidase catalytic" evidence="3">
    <location>
        <begin position="634"/>
        <end position="724"/>
    </location>
</feature>
<comment type="caution">
    <text evidence="4">The sequence shown here is derived from an EMBL/GenBank/DDBJ whole genome shotgun (WGS) entry which is preliminary data.</text>
</comment>
<reference evidence="4 5" key="1">
    <citation type="journal article" date="2020" name="G3 (Bethesda)">
        <title>Improved Reference Genome for Cyclotella cryptica CCMP332, a Model for Cell Wall Morphogenesis, Salinity Adaptation, and Lipid Production in Diatoms (Bacillariophyta).</title>
        <authorList>
            <person name="Roberts W.R."/>
            <person name="Downey K.M."/>
            <person name="Ruck E.C."/>
            <person name="Traller J.C."/>
            <person name="Alverson A.J."/>
        </authorList>
    </citation>
    <scope>NUCLEOTIDE SEQUENCE [LARGE SCALE GENOMIC DNA]</scope>
    <source>
        <strain evidence="4 5">CCMP332</strain>
    </source>
</reference>
<dbReference type="InterPro" id="IPR029058">
    <property type="entry name" value="AB_hydrolase_fold"/>
</dbReference>
<protein>
    <recommendedName>
        <fullName evidence="3">Peptidase S9 prolyl oligopeptidase catalytic domain-containing protein</fullName>
    </recommendedName>
</protein>
<keyword evidence="2" id="KW-0732">Signal</keyword>
<dbReference type="PANTHER" id="PTHR42776:SF27">
    <property type="entry name" value="DIPEPTIDYL PEPTIDASE FAMILY MEMBER 6"/>
    <property type="match status" value="1"/>
</dbReference>